<dbReference type="InterPro" id="IPR013783">
    <property type="entry name" value="Ig-like_fold"/>
</dbReference>
<keyword evidence="4" id="KW-1185">Reference proteome</keyword>
<evidence type="ECO:0000313" key="3">
    <source>
        <dbReference type="EMBL" id="CAG2055292.1"/>
    </source>
</evidence>
<protein>
    <submittedName>
        <fullName evidence="3">Uncharacterized protein</fullName>
    </submittedName>
</protein>
<comment type="caution">
    <text evidence="3">The sequence shown here is derived from an EMBL/GenBank/DDBJ whole genome shotgun (WGS) entry which is preliminary data.</text>
</comment>
<evidence type="ECO:0000313" key="4">
    <source>
        <dbReference type="Proteomes" id="UP001153148"/>
    </source>
</evidence>
<dbReference type="InterPro" id="IPR033305">
    <property type="entry name" value="Hydin-like"/>
</dbReference>
<feature type="coiled-coil region" evidence="1">
    <location>
        <begin position="544"/>
        <end position="606"/>
    </location>
</feature>
<evidence type="ECO:0000256" key="1">
    <source>
        <dbReference type="SAM" id="Coils"/>
    </source>
</evidence>
<dbReference type="PANTHER" id="PTHR23053">
    <property type="entry name" value="DLEC1 DELETED IN LUNG AND ESOPHAGEAL CANCER 1"/>
    <property type="match status" value="1"/>
</dbReference>
<sequence>MVKCGQKKLFPIILSNEGLVTCKWKAHLKYEEKKRKTSHMMLRTDKESSTEIIKPEFSINKTSGIITPNDKEIFDIFYQPNKPGHHEVELIFNLFQNNDRVTVLLQGEAQEPVLNISDPDICFDPVLPFPQDYEVCFTIENPCTFPIEFLFPDSDSQLSEEERILRVVSHFYKTEELLLPERSPGDKLPNELFDFYQTLIDEVSVKLLLQLYKDIDDHSKMANEVIEEKKPRKKITPRLHSTFSRHSTAVTADTGKAAPSLTIDPLQNKEPEEIEALLHEHIDEIHSSPECRNLRYDPIQAAMTASLASGFPVRESISKDGVLIVFHGAPLTEHVYAAHKTAKCLQLTPLNIDQMILEIAATGYTMPAMKVRDHLNTIYLDELNHMLAENEDPTQQMLHPQDKEDRMQDPLEELTNKVMFLDIYWHMRPGKTTDTTETLSSRPMKKLDVSHSLVRGGSGSQPSSQHSNRHPTSKKSPYIEDPLALHGTLANTPFDLLVELLRQSVGRCRPVFSLELHLRRTKSDNESGPIVFLNSFDQHIECLRRNKEQKVEKKKADYEAKLKKLETLSDDKLDDLNEEDFRLYTKINLEKRRQKFKLKKEEKQRALHEKYQKEMLRKSRIQKQQQQSKKHSKKGTTKSSEEGPRKPRVLGRTTSVMEANTTGLTSVDAGDKKRSRSALRLDERRKSRYKTSTKHDNDFIKKNSKIKLLGENFSPALSKEFSLHTEHPSELQLKFEAFQNDFEELIPLLENWDRKKGMIMNTILERVTPLISHTKKGTRRSKRLSDSHTHPRLTTPSIDMMSGVRDLLDVPPFNGQFTKCPAYET</sequence>
<reference evidence="3" key="1">
    <citation type="submission" date="2021-03" db="EMBL/GenBank/DDBJ databases">
        <authorList>
            <person name="Tran Van P."/>
        </authorList>
    </citation>
    <scope>NUCLEOTIDE SEQUENCE</scope>
</reference>
<dbReference type="EMBL" id="CAJPIN010002303">
    <property type="protein sequence ID" value="CAG2055292.1"/>
    <property type="molecule type" value="Genomic_DNA"/>
</dbReference>
<feature type="region of interest" description="Disordered" evidence="2">
    <location>
        <begin position="774"/>
        <end position="795"/>
    </location>
</feature>
<evidence type="ECO:0000256" key="2">
    <source>
        <dbReference type="SAM" id="MobiDB-lite"/>
    </source>
</evidence>
<dbReference type="Gene3D" id="2.60.40.10">
    <property type="entry name" value="Immunoglobulins"/>
    <property type="match status" value="1"/>
</dbReference>
<dbReference type="PANTHER" id="PTHR23053:SF0">
    <property type="entry name" value="HYDROCEPHALUS-INDUCING PROTEIN HOMOLOG"/>
    <property type="match status" value="1"/>
</dbReference>
<dbReference type="Proteomes" id="UP001153148">
    <property type="component" value="Unassembled WGS sequence"/>
</dbReference>
<feature type="region of interest" description="Disordered" evidence="2">
    <location>
        <begin position="610"/>
        <end position="694"/>
    </location>
</feature>
<organism evidence="3 4">
    <name type="scientific">Timema podura</name>
    <name type="common">Walking stick</name>
    <dbReference type="NCBI Taxonomy" id="61482"/>
    <lineage>
        <taxon>Eukaryota</taxon>
        <taxon>Metazoa</taxon>
        <taxon>Ecdysozoa</taxon>
        <taxon>Arthropoda</taxon>
        <taxon>Hexapoda</taxon>
        <taxon>Insecta</taxon>
        <taxon>Pterygota</taxon>
        <taxon>Neoptera</taxon>
        <taxon>Polyneoptera</taxon>
        <taxon>Phasmatodea</taxon>
        <taxon>Timematodea</taxon>
        <taxon>Timematoidea</taxon>
        <taxon>Timematidae</taxon>
        <taxon>Timema</taxon>
    </lineage>
</organism>
<feature type="region of interest" description="Disordered" evidence="2">
    <location>
        <begin position="450"/>
        <end position="479"/>
    </location>
</feature>
<name>A0ABN7NPF4_TIMPD</name>
<accession>A0ABN7NPF4</accession>
<feature type="compositionally biased region" description="Polar residues" evidence="2">
    <location>
        <begin position="652"/>
        <end position="665"/>
    </location>
</feature>
<proteinExistence type="predicted"/>
<keyword evidence="1" id="KW-0175">Coiled coil</keyword>
<gene>
    <name evidence="3" type="ORF">TPAB3V08_LOCUS2298</name>
</gene>